<dbReference type="PANTHER" id="PTHR22916">
    <property type="entry name" value="GLYCOSYLTRANSFERASE"/>
    <property type="match status" value="1"/>
</dbReference>
<gene>
    <name evidence="2" type="ORF">MESMUL_19360</name>
</gene>
<protein>
    <recommendedName>
        <fullName evidence="1">Glycosyltransferase 2-like domain-containing protein</fullName>
    </recommendedName>
</protein>
<reference evidence="2 3" key="1">
    <citation type="journal article" date="2018" name="Int. J. Syst. Evol. Microbiol.">
        <title>Mesosutterella multiformis gen. nov., sp. nov., a member of the family Sutterellaceae and Sutterella megalosphaeroides sp. nov., isolated from human faeces.</title>
        <authorList>
            <person name="Sakamoto M."/>
            <person name="Ikeyama N."/>
            <person name="Kunihiro T."/>
            <person name="Iino T."/>
            <person name="Yuki M."/>
            <person name="Ohkuma M."/>
        </authorList>
    </citation>
    <scope>NUCLEOTIDE SEQUENCE [LARGE SCALE GENOMIC DNA]</scope>
    <source>
        <strain evidence="2 3">4NBBH2</strain>
    </source>
</reference>
<dbReference type="RefSeq" id="WP_116270827.1">
    <property type="nucleotide sequence ID" value="NZ_BGZJ01000002.1"/>
</dbReference>
<accession>A0A388SDY7</accession>
<dbReference type="Gene3D" id="3.90.550.10">
    <property type="entry name" value="Spore Coat Polysaccharide Biosynthesis Protein SpsA, Chain A"/>
    <property type="match status" value="1"/>
</dbReference>
<dbReference type="InterPro" id="IPR029044">
    <property type="entry name" value="Nucleotide-diphossugar_trans"/>
</dbReference>
<dbReference type="Pfam" id="PF00535">
    <property type="entry name" value="Glycos_transf_2"/>
    <property type="match status" value="1"/>
</dbReference>
<dbReference type="OrthoDB" id="9798249at2"/>
<evidence type="ECO:0000259" key="1">
    <source>
        <dbReference type="Pfam" id="PF00535"/>
    </source>
</evidence>
<comment type="caution">
    <text evidence="2">The sequence shown here is derived from an EMBL/GenBank/DDBJ whole genome shotgun (WGS) entry which is preliminary data.</text>
</comment>
<dbReference type="Proteomes" id="UP000266091">
    <property type="component" value="Unassembled WGS sequence"/>
</dbReference>
<dbReference type="SUPFAM" id="SSF53448">
    <property type="entry name" value="Nucleotide-diphospho-sugar transferases"/>
    <property type="match status" value="1"/>
</dbReference>
<organism evidence="2 3">
    <name type="scientific">Mesosutterella multiformis</name>
    <dbReference type="NCBI Taxonomy" id="2259133"/>
    <lineage>
        <taxon>Bacteria</taxon>
        <taxon>Pseudomonadati</taxon>
        <taxon>Pseudomonadota</taxon>
        <taxon>Betaproteobacteria</taxon>
        <taxon>Burkholderiales</taxon>
        <taxon>Sutterellaceae</taxon>
        <taxon>Mesosutterella</taxon>
    </lineage>
</organism>
<dbReference type="InterPro" id="IPR001173">
    <property type="entry name" value="Glyco_trans_2-like"/>
</dbReference>
<dbReference type="CDD" id="cd00761">
    <property type="entry name" value="Glyco_tranf_GTA_type"/>
    <property type="match status" value="1"/>
</dbReference>
<evidence type="ECO:0000313" key="2">
    <source>
        <dbReference type="EMBL" id="GBO94582.1"/>
    </source>
</evidence>
<dbReference type="EMBL" id="BGZJ01000002">
    <property type="protein sequence ID" value="GBO94582.1"/>
    <property type="molecule type" value="Genomic_DNA"/>
</dbReference>
<sequence length="327" mass="37260">MSTSASQFAIVVPVYNVIQYLPEFLDSLDKQTSKAFFVIAVDDGSTDRGGLILDRFSAAHPWLTAIHQPNAGVSAARNRGLDIVSQVKGVKYLSFVDPDDVLDPEYVASFTESLERTGADLALCPYTDFDRKKETPKVPNLKEIRLDQDGIGAVFFGYEATKAEAPYSSRGLPVKCFRYDKIRDYRFDARLGIAEDQEYFIRILPGLKTAVTVPQYLYRRRLRKSSITHSLRNDSDGLPPAAVRGIERTLVGMWWAAVRFGYGRGDSKALLEADVYYSWIRKYKFSSPLPAQDKKRILFYALGRYILTPYLRFRERDKPRKTKDLFD</sequence>
<dbReference type="AlphaFoldDB" id="A0A388SDY7"/>
<name>A0A388SDY7_9BURK</name>
<dbReference type="PANTHER" id="PTHR22916:SF3">
    <property type="entry name" value="UDP-GLCNAC:BETAGAL BETA-1,3-N-ACETYLGLUCOSAMINYLTRANSFERASE-LIKE PROTEIN 1"/>
    <property type="match status" value="1"/>
</dbReference>
<evidence type="ECO:0000313" key="3">
    <source>
        <dbReference type="Proteomes" id="UP000266091"/>
    </source>
</evidence>
<feature type="domain" description="Glycosyltransferase 2-like" evidence="1">
    <location>
        <begin position="10"/>
        <end position="133"/>
    </location>
</feature>
<proteinExistence type="predicted"/>
<dbReference type="GO" id="GO:0016758">
    <property type="term" value="F:hexosyltransferase activity"/>
    <property type="evidence" value="ECO:0007669"/>
    <property type="project" value="UniProtKB-ARBA"/>
</dbReference>
<keyword evidence="3" id="KW-1185">Reference proteome</keyword>